<evidence type="ECO:0000313" key="2">
    <source>
        <dbReference type="Proteomes" id="UP000297025"/>
    </source>
</evidence>
<dbReference type="OrthoDB" id="5144898at2"/>
<dbReference type="KEGG" id="ndp:E2C04_11445"/>
<gene>
    <name evidence="1" type="ORF">E2C04_11445</name>
</gene>
<dbReference type="Proteomes" id="UP000297025">
    <property type="component" value="Chromosome"/>
</dbReference>
<accession>A0A4P7UBX7</accession>
<dbReference type="AlphaFoldDB" id="A0A4P7UBX7"/>
<sequence length="169" mass="18414">MRWGRRTQPVEVPTLLPRERVLAHAVAEDGSVLAGTRDALHLAPIGGAEPQRVPWQLVEAADWDAEASTFRVSEVGEWGAERPEHAYVLDEARLFLELVRERVTASIVLQRHVAVPGGGMRVIARRAPHGSSEVLWVYEYDAGVDPSDAAVREAAEAALAQAKDEVGPV</sequence>
<evidence type="ECO:0000313" key="1">
    <source>
        <dbReference type="EMBL" id="QCC77630.1"/>
    </source>
</evidence>
<reference evidence="1 2" key="1">
    <citation type="journal article" date="2008" name="Int. J. Syst. Evol. Microbiol.">
        <title>Nocardioides daphniae sp. nov., isolated from Daphnia cucullata (Crustacea: Cladocera).</title>
        <authorList>
            <person name="Toth E.M."/>
            <person name="Keki Z."/>
            <person name="Homonnay Z.G."/>
            <person name="Borsodi A.K."/>
            <person name="Marialigeti K."/>
            <person name="Schumann P."/>
        </authorList>
    </citation>
    <scope>NUCLEOTIDE SEQUENCE [LARGE SCALE GENOMIC DNA]</scope>
    <source>
        <strain evidence="1 2">JCM 16608</strain>
    </source>
</reference>
<organism evidence="1 2">
    <name type="scientific">Nocardioides daphniae</name>
    <dbReference type="NCBI Taxonomy" id="402297"/>
    <lineage>
        <taxon>Bacteria</taxon>
        <taxon>Bacillati</taxon>
        <taxon>Actinomycetota</taxon>
        <taxon>Actinomycetes</taxon>
        <taxon>Propionibacteriales</taxon>
        <taxon>Nocardioidaceae</taxon>
        <taxon>Nocardioides</taxon>
    </lineage>
</organism>
<dbReference type="RefSeq" id="WP_135832674.1">
    <property type="nucleotide sequence ID" value="NZ_BMCK01000005.1"/>
</dbReference>
<name>A0A4P7UBX7_9ACTN</name>
<proteinExistence type="predicted"/>
<dbReference type="EMBL" id="CP038462">
    <property type="protein sequence ID" value="QCC77630.1"/>
    <property type="molecule type" value="Genomic_DNA"/>
</dbReference>
<protein>
    <submittedName>
        <fullName evidence="1">Uncharacterized protein</fullName>
    </submittedName>
</protein>